<dbReference type="AlphaFoldDB" id="A0A9W7Y2F3"/>
<name>A0A9W7Y2F3_9FUNG</name>
<evidence type="ECO:0000313" key="2">
    <source>
        <dbReference type="Proteomes" id="UP001149813"/>
    </source>
</evidence>
<reference evidence="1" key="1">
    <citation type="submission" date="2022-07" db="EMBL/GenBank/DDBJ databases">
        <title>Phylogenomic reconstructions and comparative analyses of Kickxellomycotina fungi.</title>
        <authorList>
            <person name="Reynolds N.K."/>
            <person name="Stajich J.E."/>
            <person name="Barry K."/>
            <person name="Grigoriev I.V."/>
            <person name="Crous P."/>
            <person name="Smith M.E."/>
        </authorList>
    </citation>
    <scope>NUCLEOTIDE SEQUENCE</scope>
    <source>
        <strain evidence="1">NBRC 32514</strain>
    </source>
</reference>
<proteinExistence type="predicted"/>
<sequence>MAIARIEVDADRSAAASRYEAGLCQFLGIDQKVLDNLGNIRDIDMLAKQAVQAVESIPRKFAKDEDVDQAIYAMKEVAGALVLCADGKAGSGSAWRGLATYFVAHAFAQSKGRSDTAYAVLQCAADVLRHLGLEHLARDCAGLIITYHIDQPDSRSQIAAAVTESILSSDILRARDLIYAYNSQIKESWSVYIAEFIERTIDADAHWMHADALREWQKAKHSADIPSKDIAALVDSMLRQTLSLYTL</sequence>
<protein>
    <submittedName>
        <fullName evidence="1">Uncharacterized protein</fullName>
    </submittedName>
</protein>
<comment type="caution">
    <text evidence="1">The sequence shown here is derived from an EMBL/GenBank/DDBJ whole genome shotgun (WGS) entry which is preliminary data.</text>
</comment>
<dbReference type="Proteomes" id="UP001149813">
    <property type="component" value="Unassembled WGS sequence"/>
</dbReference>
<organism evidence="1 2">
    <name type="scientific">Coemansia erecta</name>
    <dbReference type="NCBI Taxonomy" id="147472"/>
    <lineage>
        <taxon>Eukaryota</taxon>
        <taxon>Fungi</taxon>
        <taxon>Fungi incertae sedis</taxon>
        <taxon>Zoopagomycota</taxon>
        <taxon>Kickxellomycotina</taxon>
        <taxon>Kickxellomycetes</taxon>
        <taxon>Kickxellales</taxon>
        <taxon>Kickxellaceae</taxon>
        <taxon>Coemansia</taxon>
    </lineage>
</organism>
<dbReference type="EMBL" id="JANBOJ010000086">
    <property type="protein sequence ID" value="KAJ1722973.1"/>
    <property type="molecule type" value="Genomic_DNA"/>
</dbReference>
<evidence type="ECO:0000313" key="1">
    <source>
        <dbReference type="EMBL" id="KAJ1722973.1"/>
    </source>
</evidence>
<accession>A0A9W7Y2F3</accession>
<gene>
    <name evidence="1" type="ORF">LPJ53_002639</name>
</gene>
<dbReference type="OrthoDB" id="5533806at2759"/>
<keyword evidence="2" id="KW-1185">Reference proteome</keyword>